<accession>A0ABP2ZVL2</accession>
<feature type="transmembrane region" description="Helical" evidence="1">
    <location>
        <begin position="247"/>
        <end position="265"/>
    </location>
</feature>
<protein>
    <submittedName>
        <fullName evidence="2">EpsG family protein</fullName>
    </submittedName>
</protein>
<feature type="transmembrane region" description="Helical" evidence="1">
    <location>
        <begin position="12"/>
        <end position="33"/>
    </location>
</feature>
<organism evidence="2 3">
    <name type="scientific">Enterobacter cloacae S611</name>
    <dbReference type="NCBI Taxonomy" id="1399146"/>
    <lineage>
        <taxon>Bacteria</taxon>
        <taxon>Pseudomonadati</taxon>
        <taxon>Pseudomonadota</taxon>
        <taxon>Gammaproteobacteria</taxon>
        <taxon>Enterobacterales</taxon>
        <taxon>Enterobacteriaceae</taxon>
        <taxon>Enterobacter</taxon>
        <taxon>Enterobacter cloacae complex</taxon>
    </lineage>
</organism>
<keyword evidence="1" id="KW-0812">Transmembrane</keyword>
<feature type="transmembrane region" description="Helical" evidence="1">
    <location>
        <begin position="217"/>
        <end position="235"/>
    </location>
</feature>
<evidence type="ECO:0000313" key="3">
    <source>
        <dbReference type="Proteomes" id="UP000017834"/>
    </source>
</evidence>
<dbReference type="Pfam" id="PF14897">
    <property type="entry name" value="EpsG"/>
    <property type="match status" value="1"/>
</dbReference>
<dbReference type="Proteomes" id="UP000017834">
    <property type="component" value="Unassembled WGS sequence"/>
</dbReference>
<dbReference type="EMBL" id="AXOM01000023">
    <property type="protein sequence ID" value="ESS59251.1"/>
    <property type="molecule type" value="Genomic_DNA"/>
</dbReference>
<feature type="transmembrane region" description="Helical" evidence="1">
    <location>
        <begin position="179"/>
        <end position="197"/>
    </location>
</feature>
<feature type="transmembrane region" description="Helical" evidence="1">
    <location>
        <begin position="77"/>
        <end position="95"/>
    </location>
</feature>
<comment type="caution">
    <text evidence="2">The sequence shown here is derived from an EMBL/GenBank/DDBJ whole genome shotgun (WGS) entry which is preliminary data.</text>
</comment>
<keyword evidence="1" id="KW-1133">Transmembrane helix</keyword>
<name>A0ABP2ZVL2_ENTCL</name>
<feature type="transmembrane region" description="Helical" evidence="1">
    <location>
        <begin position="147"/>
        <end position="172"/>
    </location>
</feature>
<gene>
    <name evidence="2" type="ORF">EDP2_2823</name>
</gene>
<sequence>MKTDDVSSHNRSVNTLSMTFFFLIAVLIVGFFLGNTQFIGISRDYANYVAIFSGLDQTVFLELLYRILLEITTDYTVVIFTVLLLSLLLKCIFYAKYSSNTQCLVIFLLYYLLVSTWVLDYTQFRNGLCISVLIYSMLFLFEKRVKAYYISVLLAIATHWSALPFLFLYPYVHHARFRLMGNIIAGGFLFIYVTGLTEQLISYIRTFSIGRKIGNDAAVNVINSLSLSFTAWYLIVRHTIKAPANKYFNNFFYFAILQYIVFAMFSLPVMAFRILEMYFFLMLTIGVFVEQRATNIYLVLGKVVILLYLAFYYHYLFGVID</sequence>
<keyword evidence="1" id="KW-0472">Membrane</keyword>
<keyword evidence="3" id="KW-1185">Reference proteome</keyword>
<reference evidence="2 3" key="1">
    <citation type="journal article" date="2014" name="Genome Announc.">
        <title>Draft Genome Sequence of Enterobacter cloacae Strain S611.</title>
        <authorList>
            <person name="Wang D."/>
            <person name="Han C.S."/>
            <person name="Dichosa A.E."/>
            <person name="Gleasner C.D."/>
            <person name="Johnson S.L."/>
            <person name="Daligault H.E."/>
            <person name="Davenport K.W."/>
            <person name="Li P.E."/>
            <person name="Pierson E.A."/>
            <person name="Pierson L.S.III."/>
        </authorList>
    </citation>
    <scope>NUCLEOTIDE SEQUENCE [LARGE SCALE GENOMIC DNA]</scope>
    <source>
        <strain evidence="2 3">S611</strain>
    </source>
</reference>
<dbReference type="InterPro" id="IPR049458">
    <property type="entry name" value="EpsG-like"/>
</dbReference>
<evidence type="ECO:0000256" key="1">
    <source>
        <dbReference type="SAM" id="Phobius"/>
    </source>
</evidence>
<evidence type="ECO:0000313" key="2">
    <source>
        <dbReference type="EMBL" id="ESS59251.1"/>
    </source>
</evidence>
<feature type="transmembrane region" description="Helical" evidence="1">
    <location>
        <begin position="124"/>
        <end position="141"/>
    </location>
</feature>
<proteinExistence type="predicted"/>
<feature type="transmembrane region" description="Helical" evidence="1">
    <location>
        <begin position="101"/>
        <end position="119"/>
    </location>
</feature>
<feature type="transmembrane region" description="Helical" evidence="1">
    <location>
        <begin position="296"/>
        <end position="315"/>
    </location>
</feature>